<reference evidence="15 16" key="1">
    <citation type="submission" date="2020-04" db="EMBL/GenBank/DDBJ databases">
        <authorList>
            <person name="Laetsch R D."/>
            <person name="Stevens L."/>
            <person name="Kumar S."/>
            <person name="Blaxter L. M."/>
        </authorList>
    </citation>
    <scope>NUCLEOTIDE SEQUENCE [LARGE SCALE GENOMIC DNA]</scope>
</reference>
<keyword evidence="9" id="KW-0805">Transcription regulation</keyword>
<evidence type="ECO:0000256" key="4">
    <source>
        <dbReference type="ARBA" id="ARBA00022454"/>
    </source>
</evidence>
<evidence type="ECO:0000313" key="15">
    <source>
        <dbReference type="EMBL" id="CAB3402173.1"/>
    </source>
</evidence>
<comment type="catalytic activity">
    <reaction evidence="12">
        <text>L-lysyl(20)-[histone H4] + S-adenosyl-L-methionine = N(6)-methyl-L-lysyl(20)-[histone H4] + S-adenosyl-L-homocysteine + H(+)</text>
        <dbReference type="Rhea" id="RHEA:60344"/>
        <dbReference type="Rhea" id="RHEA-COMP:15554"/>
        <dbReference type="Rhea" id="RHEA-COMP:15555"/>
        <dbReference type="ChEBI" id="CHEBI:15378"/>
        <dbReference type="ChEBI" id="CHEBI:29969"/>
        <dbReference type="ChEBI" id="CHEBI:57856"/>
        <dbReference type="ChEBI" id="CHEBI:59789"/>
        <dbReference type="ChEBI" id="CHEBI:61929"/>
        <dbReference type="EC" id="2.1.1.361"/>
    </reaction>
</comment>
<keyword evidence="4" id="KW-0158">Chromosome</keyword>
<protein>
    <recommendedName>
        <fullName evidence="3">[histone H4]-lysine(20) N-methyltransferase</fullName>
        <ecNumber evidence="3">2.1.1.361</ecNumber>
    </recommendedName>
</protein>
<proteinExistence type="predicted"/>
<comment type="subcellular location">
    <subcellularLocation>
        <location evidence="2">Chromosome</location>
    </subcellularLocation>
    <subcellularLocation>
        <location evidence="1">Nucleus</location>
    </subcellularLocation>
</comment>
<dbReference type="InterPro" id="IPR047266">
    <property type="entry name" value="KMT5A-like_SET"/>
</dbReference>
<dbReference type="InterPro" id="IPR016858">
    <property type="entry name" value="KMT5A-like"/>
</dbReference>
<feature type="region of interest" description="Disordered" evidence="13">
    <location>
        <begin position="1"/>
        <end position="71"/>
    </location>
</feature>
<feature type="domain" description="SET" evidence="14">
    <location>
        <begin position="114"/>
        <end position="236"/>
    </location>
</feature>
<dbReference type="SMART" id="SM00317">
    <property type="entry name" value="SET"/>
    <property type="match status" value="1"/>
</dbReference>
<dbReference type="GO" id="GO:0043516">
    <property type="term" value="P:regulation of DNA damage response, signal transduction by p53 class mediator"/>
    <property type="evidence" value="ECO:0007669"/>
    <property type="project" value="TreeGrafter"/>
</dbReference>
<dbReference type="SUPFAM" id="SSF82199">
    <property type="entry name" value="SET domain"/>
    <property type="match status" value="1"/>
</dbReference>
<sequence>MAQKRSRRPRRRSANASTAPKDDVSTESEDVEVIEEKEETPETSTKTTSVAVAKPTMTTRSSKKRRSAVKDVSNNHKITEYFLVRRSSRKTGKQIEIEAKNALRDAIVKGTNEKFLEVYTDEIKGRGIRAGRNFNKGEFVIEYKGEMMHYAAAKRLEEKYSQDEKIGSYMYFFSWNNKKWCVDATSESPYKGRLINHSVLKPNLKTKVVSFGGKHHLILIAKRDIEEGEELLYDYGDRSPATIARNPWLVNT</sequence>
<dbReference type="Gene3D" id="2.170.270.10">
    <property type="entry name" value="SET domain"/>
    <property type="match status" value="1"/>
</dbReference>
<dbReference type="GO" id="GO:0005700">
    <property type="term" value="C:polytene chromosome"/>
    <property type="evidence" value="ECO:0007669"/>
    <property type="project" value="TreeGrafter"/>
</dbReference>
<evidence type="ECO:0000256" key="12">
    <source>
        <dbReference type="ARBA" id="ARBA00047784"/>
    </source>
</evidence>
<evidence type="ECO:0000256" key="2">
    <source>
        <dbReference type="ARBA" id="ARBA00004286"/>
    </source>
</evidence>
<dbReference type="AlphaFoldDB" id="A0A8S1ERS2"/>
<comment type="caution">
    <text evidence="15">The sequence shown here is derived from an EMBL/GenBank/DDBJ whole genome shotgun (WGS) entry which is preliminary data.</text>
</comment>
<organism evidence="15 16">
    <name type="scientific">Caenorhabditis bovis</name>
    <dbReference type="NCBI Taxonomy" id="2654633"/>
    <lineage>
        <taxon>Eukaryota</taxon>
        <taxon>Metazoa</taxon>
        <taxon>Ecdysozoa</taxon>
        <taxon>Nematoda</taxon>
        <taxon>Chromadorea</taxon>
        <taxon>Rhabditida</taxon>
        <taxon>Rhabditina</taxon>
        <taxon>Rhabditomorpha</taxon>
        <taxon>Rhabditoidea</taxon>
        <taxon>Rhabditidae</taxon>
        <taxon>Peloderinae</taxon>
        <taxon>Caenorhabditis</taxon>
    </lineage>
</organism>
<dbReference type="EMBL" id="CADEPM010000003">
    <property type="protein sequence ID" value="CAB3402173.1"/>
    <property type="molecule type" value="Genomic_DNA"/>
</dbReference>
<keyword evidence="11" id="KW-0539">Nucleus</keyword>
<evidence type="ECO:0000256" key="10">
    <source>
        <dbReference type="ARBA" id="ARBA00023163"/>
    </source>
</evidence>
<feature type="compositionally biased region" description="Acidic residues" evidence="13">
    <location>
        <begin position="25"/>
        <end position="41"/>
    </location>
</feature>
<dbReference type="GO" id="GO:0140944">
    <property type="term" value="F:histone H4K20 monomethyltransferase activity"/>
    <property type="evidence" value="ECO:0007669"/>
    <property type="project" value="UniProtKB-EC"/>
</dbReference>
<keyword evidence="10" id="KW-0804">Transcription</keyword>
<keyword evidence="7" id="KW-0949">S-adenosyl-L-methionine</keyword>
<keyword evidence="16" id="KW-1185">Reference proteome</keyword>
<name>A0A8S1ERS2_9PELO</name>
<dbReference type="OrthoDB" id="5560686at2759"/>
<dbReference type="CDD" id="cd10528">
    <property type="entry name" value="SET_SETD8"/>
    <property type="match status" value="1"/>
</dbReference>
<dbReference type="Proteomes" id="UP000494206">
    <property type="component" value="Unassembled WGS sequence"/>
</dbReference>
<dbReference type="GO" id="GO:0005634">
    <property type="term" value="C:nucleus"/>
    <property type="evidence" value="ECO:0007669"/>
    <property type="project" value="UniProtKB-SubCell"/>
</dbReference>
<gene>
    <name evidence="15" type="ORF">CBOVIS_LOCUS4823</name>
</gene>
<evidence type="ECO:0000256" key="6">
    <source>
        <dbReference type="ARBA" id="ARBA00022679"/>
    </source>
</evidence>
<evidence type="ECO:0000256" key="7">
    <source>
        <dbReference type="ARBA" id="ARBA00022691"/>
    </source>
</evidence>
<accession>A0A8S1ERS2</accession>
<feature type="compositionally biased region" description="Basic residues" evidence="13">
    <location>
        <begin position="1"/>
        <end position="13"/>
    </location>
</feature>
<keyword evidence="8" id="KW-0156">Chromatin regulator</keyword>
<evidence type="ECO:0000256" key="11">
    <source>
        <dbReference type="ARBA" id="ARBA00023242"/>
    </source>
</evidence>
<dbReference type="InterPro" id="IPR051760">
    <property type="entry name" value="KMT5A"/>
</dbReference>
<evidence type="ECO:0000256" key="1">
    <source>
        <dbReference type="ARBA" id="ARBA00004123"/>
    </source>
</evidence>
<evidence type="ECO:0000313" key="16">
    <source>
        <dbReference type="Proteomes" id="UP000494206"/>
    </source>
</evidence>
<evidence type="ECO:0000256" key="13">
    <source>
        <dbReference type="SAM" id="MobiDB-lite"/>
    </source>
</evidence>
<dbReference type="PROSITE" id="PS51571">
    <property type="entry name" value="SAM_MT43_PR_SET"/>
    <property type="match status" value="1"/>
</dbReference>
<evidence type="ECO:0000256" key="5">
    <source>
        <dbReference type="ARBA" id="ARBA00022603"/>
    </source>
</evidence>
<dbReference type="PANTHER" id="PTHR46167:SF1">
    <property type="entry name" value="N-LYSINE METHYLTRANSFERASE KMT5A"/>
    <property type="match status" value="1"/>
</dbReference>
<keyword evidence="5" id="KW-0489">Methyltransferase</keyword>
<evidence type="ECO:0000256" key="9">
    <source>
        <dbReference type="ARBA" id="ARBA00023015"/>
    </source>
</evidence>
<evidence type="ECO:0000256" key="8">
    <source>
        <dbReference type="ARBA" id="ARBA00022853"/>
    </source>
</evidence>
<keyword evidence="6" id="KW-0808">Transferase</keyword>
<dbReference type="EC" id="2.1.1.361" evidence="3"/>
<dbReference type="InterPro" id="IPR046341">
    <property type="entry name" value="SET_dom_sf"/>
</dbReference>
<dbReference type="GO" id="GO:0032259">
    <property type="term" value="P:methylation"/>
    <property type="evidence" value="ECO:0007669"/>
    <property type="project" value="UniProtKB-KW"/>
</dbReference>
<dbReference type="Pfam" id="PF00856">
    <property type="entry name" value="SET"/>
    <property type="match status" value="1"/>
</dbReference>
<evidence type="ECO:0000259" key="14">
    <source>
        <dbReference type="PROSITE" id="PS50280"/>
    </source>
</evidence>
<evidence type="ECO:0000256" key="3">
    <source>
        <dbReference type="ARBA" id="ARBA00012187"/>
    </source>
</evidence>
<dbReference type="PANTHER" id="PTHR46167">
    <property type="entry name" value="N-LYSINE METHYLTRANSFERASE KMT5A"/>
    <property type="match status" value="1"/>
</dbReference>
<dbReference type="GO" id="GO:0006357">
    <property type="term" value="P:regulation of transcription by RNA polymerase II"/>
    <property type="evidence" value="ECO:0007669"/>
    <property type="project" value="TreeGrafter"/>
</dbReference>
<dbReference type="PROSITE" id="PS50280">
    <property type="entry name" value="SET"/>
    <property type="match status" value="1"/>
</dbReference>
<dbReference type="InterPro" id="IPR001214">
    <property type="entry name" value="SET_dom"/>
</dbReference>